<dbReference type="PANTHER" id="PTHR43610">
    <property type="entry name" value="BLL6696 PROTEIN"/>
    <property type="match status" value="1"/>
</dbReference>
<accession>A0ABU1IL86</accession>
<reference evidence="1 2" key="1">
    <citation type="submission" date="2023-07" db="EMBL/GenBank/DDBJ databases">
        <title>Genomic Encyclopedia of Type Strains, Phase IV (KMG-IV): sequencing the most valuable type-strain genomes for metagenomic binning, comparative biology and taxonomic classification.</title>
        <authorList>
            <person name="Goeker M."/>
        </authorList>
    </citation>
    <scope>NUCLEOTIDE SEQUENCE [LARGE SCALE GENOMIC DNA]</scope>
    <source>
        <strain evidence="1 2">DSM 45903</strain>
    </source>
</reference>
<organism evidence="1 2">
    <name type="scientific">Desmospora profundinema</name>
    <dbReference type="NCBI Taxonomy" id="1571184"/>
    <lineage>
        <taxon>Bacteria</taxon>
        <taxon>Bacillati</taxon>
        <taxon>Bacillota</taxon>
        <taxon>Bacilli</taxon>
        <taxon>Bacillales</taxon>
        <taxon>Thermoactinomycetaceae</taxon>
        <taxon>Desmospora</taxon>
    </lineage>
</organism>
<evidence type="ECO:0000313" key="2">
    <source>
        <dbReference type="Proteomes" id="UP001185012"/>
    </source>
</evidence>
<protein>
    <submittedName>
        <fullName evidence="1">RimJ/RimL family protein N-acetyltransferase</fullName>
    </submittedName>
</protein>
<name>A0ABU1IL86_9BACL</name>
<gene>
    <name evidence="1" type="ORF">JOE21_001159</name>
</gene>
<proteinExistence type="predicted"/>
<dbReference type="Proteomes" id="UP001185012">
    <property type="component" value="Unassembled WGS sequence"/>
</dbReference>
<sequence length="76" mass="8764">MALFAGVVLNLVRVQLKADVRNERSNRAILRIGAVHEGVLRQDRILHDGYIRNANLYSILDHDWPGVKDRFEKDLL</sequence>
<dbReference type="PANTHER" id="PTHR43610:SF1">
    <property type="entry name" value="N-ACETYLTRANSFERASE DOMAIN-CONTAINING PROTEIN"/>
    <property type="match status" value="1"/>
</dbReference>
<dbReference type="InterPro" id="IPR016181">
    <property type="entry name" value="Acyl_CoA_acyltransferase"/>
</dbReference>
<dbReference type="SUPFAM" id="SSF55729">
    <property type="entry name" value="Acyl-CoA N-acyltransferases (Nat)"/>
    <property type="match status" value="1"/>
</dbReference>
<dbReference type="EMBL" id="JAVDQG010000002">
    <property type="protein sequence ID" value="MDR6225168.1"/>
    <property type="molecule type" value="Genomic_DNA"/>
</dbReference>
<evidence type="ECO:0000313" key="1">
    <source>
        <dbReference type="EMBL" id="MDR6225168.1"/>
    </source>
</evidence>
<keyword evidence="2" id="KW-1185">Reference proteome</keyword>
<dbReference type="Gene3D" id="3.40.630.30">
    <property type="match status" value="1"/>
</dbReference>
<comment type="caution">
    <text evidence="1">The sequence shown here is derived from an EMBL/GenBank/DDBJ whole genome shotgun (WGS) entry which is preliminary data.</text>
</comment>